<dbReference type="Proteomes" id="UP000292082">
    <property type="component" value="Unassembled WGS sequence"/>
</dbReference>
<evidence type="ECO:0000313" key="1">
    <source>
        <dbReference type="EMBL" id="TBU52004.1"/>
    </source>
</evidence>
<gene>
    <name evidence="1" type="ORF">BD310DRAFT_265145</name>
</gene>
<dbReference type="EMBL" id="ML145272">
    <property type="protein sequence ID" value="TBU52004.1"/>
    <property type="molecule type" value="Genomic_DNA"/>
</dbReference>
<evidence type="ECO:0000313" key="2">
    <source>
        <dbReference type="Proteomes" id="UP000292082"/>
    </source>
</evidence>
<accession>A0A4Q9PBB5</accession>
<dbReference type="AlphaFoldDB" id="A0A4Q9PBB5"/>
<sequence length="102" mass="11228">MMEARLRSSDAIRELLAGGISALGAFGLSQDFLNAVLHSAAVYRLGSLALPVTFLWSLNIKFYVSMCLLSPLMGLAFSYAIIELAHTLRIEDQQYCMIQAEV</sequence>
<proteinExistence type="predicted"/>
<name>A0A4Q9PBB5_9APHY</name>
<reference evidence="1 2" key="1">
    <citation type="submission" date="2019-01" db="EMBL/GenBank/DDBJ databases">
        <title>Draft genome sequences of three monokaryotic isolates of the white-rot basidiomycete fungus Dichomitus squalens.</title>
        <authorList>
            <consortium name="DOE Joint Genome Institute"/>
            <person name="Lopez S.C."/>
            <person name="Andreopoulos B."/>
            <person name="Pangilinan J."/>
            <person name="Lipzen A."/>
            <person name="Riley R."/>
            <person name="Ahrendt S."/>
            <person name="Ng V."/>
            <person name="Barry K."/>
            <person name="Daum C."/>
            <person name="Grigoriev I.V."/>
            <person name="Hilden K.S."/>
            <person name="Makela M.R."/>
            <person name="de Vries R.P."/>
        </authorList>
    </citation>
    <scope>NUCLEOTIDE SEQUENCE [LARGE SCALE GENOMIC DNA]</scope>
    <source>
        <strain evidence="1 2">CBS 464.89</strain>
    </source>
</reference>
<protein>
    <submittedName>
        <fullName evidence="1">Uncharacterized protein</fullName>
    </submittedName>
</protein>
<organism evidence="1 2">
    <name type="scientific">Dichomitus squalens</name>
    <dbReference type="NCBI Taxonomy" id="114155"/>
    <lineage>
        <taxon>Eukaryota</taxon>
        <taxon>Fungi</taxon>
        <taxon>Dikarya</taxon>
        <taxon>Basidiomycota</taxon>
        <taxon>Agaricomycotina</taxon>
        <taxon>Agaricomycetes</taxon>
        <taxon>Polyporales</taxon>
        <taxon>Polyporaceae</taxon>
        <taxon>Dichomitus</taxon>
    </lineage>
</organism>
<keyword evidence="2" id="KW-1185">Reference proteome</keyword>